<reference evidence="7 8" key="1">
    <citation type="submission" date="2017-03" db="EMBL/GenBank/DDBJ databases">
        <title>Genome Survey of Euroglyphus maynei.</title>
        <authorList>
            <person name="Arlian L.G."/>
            <person name="Morgan M.S."/>
            <person name="Rider S.D."/>
        </authorList>
    </citation>
    <scope>NUCLEOTIDE SEQUENCE [LARGE SCALE GENOMIC DNA]</scope>
    <source>
        <strain evidence="7">Arlian Lab</strain>
        <tissue evidence="7">Whole body</tissue>
    </source>
</reference>
<dbReference type="PROSITE" id="PS51977">
    <property type="entry name" value="WGR"/>
    <property type="match status" value="1"/>
</dbReference>
<evidence type="ECO:0000313" key="8">
    <source>
        <dbReference type="Proteomes" id="UP000194236"/>
    </source>
</evidence>
<dbReference type="EMBL" id="MUJZ01061643">
    <property type="protein sequence ID" value="OTF71317.1"/>
    <property type="molecule type" value="Genomic_DNA"/>
</dbReference>
<evidence type="ECO:0000256" key="3">
    <source>
        <dbReference type="ARBA" id="ARBA00022537"/>
    </source>
</evidence>
<comment type="subcellular location">
    <subcellularLocation>
        <location evidence="1">Target cell membrane</location>
    </subcellularLocation>
</comment>
<dbReference type="SUPFAM" id="SSF48403">
    <property type="entry name" value="Ankyrin repeat"/>
    <property type="match status" value="1"/>
</dbReference>
<sequence>MERYQAFCEHDQNRYSLIKYSPLIIAIIMRCHSTVKWLLSLQVAKKFIVDINFIDSYGRTPLVHAIIINDQKIIQSLLEAEILRRTDSQTKLNILKRNVNQLTVFHHLISPFKSGSYYKSEIIYSKLWNMLPKSDKTNELVQELYQFAKEKRAIQLINWMEETLNIGSNKSIHSNNVNENHVLNHQIESDCESFIKSPSLINGNDDYNASLQSTTTINDYRLKRIIEDQTSRIPFDATFTKFDYQNGDYVYNFYRIQLLSFGSQHCLSIRWGMVGTKGNVSKLFYNSKEESIENFKKIFMKKSGEDWDQFSGVYASRDKTNTVDNTMEFSRWNSEDLIRNFISNSSDSRDNINNDFKKIIIKYIKIFHMEIENDHYHSCMNLNTKSIERCLCK</sequence>
<evidence type="ECO:0000256" key="2">
    <source>
        <dbReference type="ARBA" id="ARBA00022483"/>
    </source>
</evidence>
<dbReference type="SUPFAM" id="SSF142921">
    <property type="entry name" value="WGR domain-like"/>
    <property type="match status" value="1"/>
</dbReference>
<name>A0A1Y3ATK3_EURMA</name>
<dbReference type="AlphaFoldDB" id="A0A1Y3ATK3"/>
<protein>
    <recommendedName>
        <fullName evidence="6">WGR domain-containing protein</fullName>
    </recommendedName>
</protein>
<comment type="caution">
    <text evidence="7">The sequence shown here is derived from an EMBL/GenBank/DDBJ whole genome shotgun (WGS) entry which is preliminary data.</text>
</comment>
<keyword evidence="5" id="KW-0472">Membrane</keyword>
<dbReference type="GO" id="GO:0006887">
    <property type="term" value="P:exocytosis"/>
    <property type="evidence" value="ECO:0007669"/>
    <property type="project" value="UniProtKB-KW"/>
</dbReference>
<accession>A0A1Y3ATK3</accession>
<dbReference type="InterPro" id="IPR002110">
    <property type="entry name" value="Ankyrin_rpt"/>
</dbReference>
<keyword evidence="4" id="KW-0528">Neurotoxin</keyword>
<evidence type="ECO:0000256" key="5">
    <source>
        <dbReference type="ARBA" id="ARBA00023298"/>
    </source>
</evidence>
<dbReference type="GO" id="GO:0044231">
    <property type="term" value="C:host cell presynaptic membrane"/>
    <property type="evidence" value="ECO:0007669"/>
    <property type="project" value="UniProtKB-KW"/>
</dbReference>
<keyword evidence="4" id="KW-0800">Toxin</keyword>
<dbReference type="SMART" id="SM00773">
    <property type="entry name" value="WGR"/>
    <property type="match status" value="1"/>
</dbReference>
<evidence type="ECO:0000256" key="1">
    <source>
        <dbReference type="ARBA" id="ARBA00004175"/>
    </source>
</evidence>
<organism evidence="7 8">
    <name type="scientific">Euroglyphus maynei</name>
    <name type="common">Mayne's house dust mite</name>
    <dbReference type="NCBI Taxonomy" id="6958"/>
    <lineage>
        <taxon>Eukaryota</taxon>
        <taxon>Metazoa</taxon>
        <taxon>Ecdysozoa</taxon>
        <taxon>Arthropoda</taxon>
        <taxon>Chelicerata</taxon>
        <taxon>Arachnida</taxon>
        <taxon>Acari</taxon>
        <taxon>Acariformes</taxon>
        <taxon>Sarcoptiformes</taxon>
        <taxon>Astigmata</taxon>
        <taxon>Psoroptidia</taxon>
        <taxon>Analgoidea</taxon>
        <taxon>Pyroglyphidae</taxon>
        <taxon>Pyroglyphinae</taxon>
        <taxon>Euroglyphus</taxon>
    </lineage>
</organism>
<dbReference type="InterPro" id="IPR036770">
    <property type="entry name" value="Ankyrin_rpt-contain_sf"/>
</dbReference>
<keyword evidence="3" id="KW-1052">Target cell membrane</keyword>
<feature type="domain" description="WGR" evidence="6">
    <location>
        <begin position="222"/>
        <end position="320"/>
    </location>
</feature>
<dbReference type="InterPro" id="IPR008893">
    <property type="entry name" value="WGR_domain"/>
</dbReference>
<dbReference type="OrthoDB" id="2017365at2759"/>
<dbReference type="Pfam" id="PF12796">
    <property type="entry name" value="Ank_2"/>
    <property type="match status" value="1"/>
</dbReference>
<keyword evidence="2" id="KW-0268">Exocytosis</keyword>
<dbReference type="Proteomes" id="UP000194236">
    <property type="component" value="Unassembled WGS sequence"/>
</dbReference>
<keyword evidence="4" id="KW-0638">Presynaptic neurotoxin</keyword>
<proteinExistence type="predicted"/>
<dbReference type="GO" id="GO:0044218">
    <property type="term" value="C:other organism cell membrane"/>
    <property type="evidence" value="ECO:0007669"/>
    <property type="project" value="UniProtKB-KW"/>
</dbReference>
<keyword evidence="5" id="KW-1053">Target membrane</keyword>
<keyword evidence="8" id="KW-1185">Reference proteome</keyword>
<evidence type="ECO:0000313" key="7">
    <source>
        <dbReference type="EMBL" id="OTF71317.1"/>
    </source>
</evidence>
<gene>
    <name evidence="7" type="ORF">BLA29_004337</name>
</gene>
<evidence type="ECO:0000259" key="6">
    <source>
        <dbReference type="PROSITE" id="PS51977"/>
    </source>
</evidence>
<evidence type="ECO:0000256" key="4">
    <source>
        <dbReference type="ARBA" id="ARBA00023028"/>
    </source>
</evidence>
<dbReference type="Gene3D" id="1.25.40.20">
    <property type="entry name" value="Ankyrin repeat-containing domain"/>
    <property type="match status" value="1"/>
</dbReference>
<dbReference type="InterPro" id="IPR036930">
    <property type="entry name" value="WGR_dom_sf"/>
</dbReference>
<dbReference type="Pfam" id="PF05406">
    <property type="entry name" value="WGR"/>
    <property type="match status" value="1"/>
</dbReference>